<keyword evidence="8" id="KW-1133">Transmembrane helix</keyword>
<sequence length="481" mass="54686">MWTPSLLALKAFIFTPRRVDQHGNSIPPGPVGLPILGSFPFLTHYPELTLDYWAKRFGPLYSLWLGNQLFVIISDPVIVRDLMVTNGAIFSSRKEMFLKSQIIFAGRGITATPYNDRWRKHRRLSTVALSARAVDGYTHVLDYEATILIKELMKYGKAGAAPINPQPHAGRCSLNNMLTVAFGTRTDSIDHPLVAKALALSREFMNCTGPVSNMTDFVPLLQHIPGNYMIKRAKVLFQGLVDTYGGMVNDIEARMQRGEKVPDCLVKTLVELKDKEELSHLDMAILCSAFMIGGVETTASIMQWFSALIPAYPDIQKKAQDELDQQEVERCHNPFWLGTPHVNTEDFTYRGQFIPKDTVVVLNTYTMHHDPQRHPEPFRFNPDRYVRDSTLSSESANLPNPFERDHWMFGVGRRICPGMWVAEREIFLVISRLLWAFNMEEIPGEPIDLKEYDGLSGRSPVPFRIKMIPRHEKVVEVLENA</sequence>
<protein>
    <submittedName>
        <fullName evidence="16">Cytochrome P450</fullName>
    </submittedName>
</protein>
<comment type="pathway">
    <text evidence="3">Secondary metabolite biosynthesis.</text>
</comment>
<reference evidence="16" key="1">
    <citation type="journal article" date="2019" name="Environ. Microbiol.">
        <title>Fungal ecological strategies reflected in gene transcription - a case study of two litter decomposers.</title>
        <authorList>
            <person name="Barbi F."/>
            <person name="Kohler A."/>
            <person name="Barry K."/>
            <person name="Baskaran P."/>
            <person name="Daum C."/>
            <person name="Fauchery L."/>
            <person name="Ihrmark K."/>
            <person name="Kuo A."/>
            <person name="LaButti K."/>
            <person name="Lipzen A."/>
            <person name="Morin E."/>
            <person name="Grigoriev I.V."/>
            <person name="Henrissat B."/>
            <person name="Lindahl B."/>
            <person name="Martin F."/>
        </authorList>
    </citation>
    <scope>NUCLEOTIDE SEQUENCE</scope>
    <source>
        <strain evidence="16">JB14</strain>
    </source>
</reference>
<keyword evidence="5 14" id="KW-0349">Heme</keyword>
<keyword evidence="6" id="KW-0812">Transmembrane</keyword>
<dbReference type="InterPro" id="IPR001128">
    <property type="entry name" value="Cyt_P450"/>
</dbReference>
<dbReference type="AlphaFoldDB" id="A0A6A4GTG3"/>
<evidence type="ECO:0000256" key="15">
    <source>
        <dbReference type="RuleBase" id="RU000461"/>
    </source>
</evidence>
<dbReference type="PROSITE" id="PS00086">
    <property type="entry name" value="CYTOCHROME_P450"/>
    <property type="match status" value="1"/>
</dbReference>
<evidence type="ECO:0000256" key="7">
    <source>
        <dbReference type="ARBA" id="ARBA00022723"/>
    </source>
</evidence>
<comment type="subcellular location">
    <subcellularLocation>
        <location evidence="2">Membrane</location>
        <topology evidence="2">Single-pass membrane protein</topology>
    </subcellularLocation>
</comment>
<dbReference type="PANTHER" id="PTHR46300:SF2">
    <property type="entry name" value="CYTOCHROME P450 MONOOXYGENASE ALNH-RELATED"/>
    <property type="match status" value="1"/>
</dbReference>
<proteinExistence type="inferred from homology"/>
<comment type="similarity">
    <text evidence="4 15">Belongs to the cytochrome P450 family.</text>
</comment>
<evidence type="ECO:0000313" key="16">
    <source>
        <dbReference type="EMBL" id="KAE9388693.1"/>
    </source>
</evidence>
<keyword evidence="17" id="KW-1185">Reference proteome</keyword>
<evidence type="ECO:0000256" key="4">
    <source>
        <dbReference type="ARBA" id="ARBA00010617"/>
    </source>
</evidence>
<dbReference type="InterPro" id="IPR050364">
    <property type="entry name" value="Cytochrome_P450_fung"/>
</dbReference>
<feature type="binding site" description="axial binding residue" evidence="14">
    <location>
        <position position="416"/>
    </location>
    <ligand>
        <name>heme</name>
        <dbReference type="ChEBI" id="CHEBI:30413"/>
    </ligand>
    <ligandPart>
        <name>Fe</name>
        <dbReference type="ChEBI" id="CHEBI:18248"/>
    </ligandPart>
</feature>
<organism evidence="16 17">
    <name type="scientific">Gymnopus androsaceus JB14</name>
    <dbReference type="NCBI Taxonomy" id="1447944"/>
    <lineage>
        <taxon>Eukaryota</taxon>
        <taxon>Fungi</taxon>
        <taxon>Dikarya</taxon>
        <taxon>Basidiomycota</taxon>
        <taxon>Agaricomycotina</taxon>
        <taxon>Agaricomycetes</taxon>
        <taxon>Agaricomycetidae</taxon>
        <taxon>Agaricales</taxon>
        <taxon>Marasmiineae</taxon>
        <taxon>Omphalotaceae</taxon>
        <taxon>Gymnopus</taxon>
    </lineage>
</organism>
<name>A0A6A4GTG3_9AGAR</name>
<gene>
    <name evidence="16" type="ORF">BT96DRAFT_960158</name>
</gene>
<dbReference type="Pfam" id="PF00067">
    <property type="entry name" value="p450"/>
    <property type="match status" value="1"/>
</dbReference>
<evidence type="ECO:0000256" key="13">
    <source>
        <dbReference type="ARBA" id="ARBA00023180"/>
    </source>
</evidence>
<evidence type="ECO:0000256" key="10">
    <source>
        <dbReference type="ARBA" id="ARBA00023004"/>
    </source>
</evidence>
<evidence type="ECO:0000256" key="11">
    <source>
        <dbReference type="ARBA" id="ARBA00023033"/>
    </source>
</evidence>
<evidence type="ECO:0000256" key="9">
    <source>
        <dbReference type="ARBA" id="ARBA00023002"/>
    </source>
</evidence>
<dbReference type="PANTHER" id="PTHR46300">
    <property type="entry name" value="P450, PUTATIVE (EUROFUNG)-RELATED-RELATED"/>
    <property type="match status" value="1"/>
</dbReference>
<dbReference type="SUPFAM" id="SSF48264">
    <property type="entry name" value="Cytochrome P450"/>
    <property type="match status" value="1"/>
</dbReference>
<dbReference type="InterPro" id="IPR036396">
    <property type="entry name" value="Cyt_P450_sf"/>
</dbReference>
<evidence type="ECO:0000256" key="2">
    <source>
        <dbReference type="ARBA" id="ARBA00004167"/>
    </source>
</evidence>
<dbReference type="GO" id="GO:0016705">
    <property type="term" value="F:oxidoreductase activity, acting on paired donors, with incorporation or reduction of molecular oxygen"/>
    <property type="evidence" value="ECO:0007669"/>
    <property type="project" value="InterPro"/>
</dbReference>
<dbReference type="Proteomes" id="UP000799118">
    <property type="component" value="Unassembled WGS sequence"/>
</dbReference>
<keyword evidence="9 15" id="KW-0560">Oxidoreductase</keyword>
<dbReference type="CDD" id="cd11065">
    <property type="entry name" value="CYP64-like"/>
    <property type="match status" value="1"/>
</dbReference>
<evidence type="ECO:0000256" key="1">
    <source>
        <dbReference type="ARBA" id="ARBA00001971"/>
    </source>
</evidence>
<evidence type="ECO:0000256" key="8">
    <source>
        <dbReference type="ARBA" id="ARBA00022989"/>
    </source>
</evidence>
<evidence type="ECO:0000256" key="12">
    <source>
        <dbReference type="ARBA" id="ARBA00023136"/>
    </source>
</evidence>
<evidence type="ECO:0000256" key="5">
    <source>
        <dbReference type="ARBA" id="ARBA00022617"/>
    </source>
</evidence>
<dbReference type="PRINTS" id="PR00463">
    <property type="entry name" value="EP450I"/>
</dbReference>
<keyword evidence="12" id="KW-0472">Membrane</keyword>
<dbReference type="GO" id="GO:0020037">
    <property type="term" value="F:heme binding"/>
    <property type="evidence" value="ECO:0007669"/>
    <property type="project" value="InterPro"/>
</dbReference>
<dbReference type="InterPro" id="IPR017972">
    <property type="entry name" value="Cyt_P450_CS"/>
</dbReference>
<accession>A0A6A4GTG3</accession>
<evidence type="ECO:0000256" key="3">
    <source>
        <dbReference type="ARBA" id="ARBA00005179"/>
    </source>
</evidence>
<keyword evidence="7 14" id="KW-0479">Metal-binding</keyword>
<keyword evidence="11 15" id="KW-0503">Monooxygenase</keyword>
<keyword evidence="13" id="KW-0325">Glycoprotein</keyword>
<evidence type="ECO:0000256" key="6">
    <source>
        <dbReference type="ARBA" id="ARBA00022692"/>
    </source>
</evidence>
<dbReference type="InterPro" id="IPR002401">
    <property type="entry name" value="Cyt_P450_E_grp-I"/>
</dbReference>
<dbReference type="Gene3D" id="1.10.630.10">
    <property type="entry name" value="Cytochrome P450"/>
    <property type="match status" value="1"/>
</dbReference>
<dbReference type="GO" id="GO:0016020">
    <property type="term" value="C:membrane"/>
    <property type="evidence" value="ECO:0007669"/>
    <property type="project" value="UniProtKB-SubCell"/>
</dbReference>
<comment type="cofactor">
    <cofactor evidence="1 14">
        <name>heme</name>
        <dbReference type="ChEBI" id="CHEBI:30413"/>
    </cofactor>
</comment>
<keyword evidence="10 14" id="KW-0408">Iron</keyword>
<evidence type="ECO:0000256" key="14">
    <source>
        <dbReference type="PIRSR" id="PIRSR602401-1"/>
    </source>
</evidence>
<evidence type="ECO:0000313" key="17">
    <source>
        <dbReference type="Proteomes" id="UP000799118"/>
    </source>
</evidence>
<dbReference type="GO" id="GO:0004497">
    <property type="term" value="F:monooxygenase activity"/>
    <property type="evidence" value="ECO:0007669"/>
    <property type="project" value="UniProtKB-KW"/>
</dbReference>
<dbReference type="EMBL" id="ML769731">
    <property type="protein sequence ID" value="KAE9388693.1"/>
    <property type="molecule type" value="Genomic_DNA"/>
</dbReference>
<dbReference type="GO" id="GO:0005506">
    <property type="term" value="F:iron ion binding"/>
    <property type="evidence" value="ECO:0007669"/>
    <property type="project" value="InterPro"/>
</dbReference>
<dbReference type="OrthoDB" id="1470350at2759"/>